<reference evidence="2 3" key="1">
    <citation type="submission" date="2019-07" db="EMBL/GenBank/DDBJ databases">
        <title>Qingshengfaniella alkalisoli gen. nov., sp. nov., isolated from saline soil.</title>
        <authorList>
            <person name="Xu L."/>
            <person name="Huang X.-X."/>
            <person name="Sun J.-Q."/>
        </authorList>
    </citation>
    <scope>NUCLEOTIDE SEQUENCE [LARGE SCALE GENOMIC DNA]</scope>
    <source>
        <strain evidence="2 3">DSM 27279</strain>
    </source>
</reference>
<sequence length="110" mass="12110">MKFAFPFAAALILASPALPAAAAEHACAAHARERGAELLAFHAGNDERIEIDADVKQVPGIENPANPRQRFDVLEVWGFVYKGQYRMRFLYAQLNGCVLMGEEVLQHASL</sequence>
<dbReference type="Proteomes" id="UP000318405">
    <property type="component" value="Unassembled WGS sequence"/>
</dbReference>
<keyword evidence="3" id="KW-1185">Reference proteome</keyword>
<dbReference type="RefSeq" id="WP_143948454.1">
    <property type="nucleotide sequence ID" value="NZ_BAABMB010000001.1"/>
</dbReference>
<evidence type="ECO:0000256" key="1">
    <source>
        <dbReference type="SAM" id="SignalP"/>
    </source>
</evidence>
<gene>
    <name evidence="2" type="ORF">FOZ76_11735</name>
</gene>
<dbReference type="OrthoDB" id="5569088at2"/>
<organism evidence="2 3">
    <name type="scientific">Verticiella sediminum</name>
    <dbReference type="NCBI Taxonomy" id="1247510"/>
    <lineage>
        <taxon>Bacteria</taxon>
        <taxon>Pseudomonadati</taxon>
        <taxon>Pseudomonadota</taxon>
        <taxon>Betaproteobacteria</taxon>
        <taxon>Burkholderiales</taxon>
        <taxon>Alcaligenaceae</taxon>
        <taxon>Verticiella</taxon>
    </lineage>
</organism>
<evidence type="ECO:0000313" key="3">
    <source>
        <dbReference type="Proteomes" id="UP000318405"/>
    </source>
</evidence>
<protein>
    <submittedName>
        <fullName evidence="2">Uncharacterized protein</fullName>
    </submittedName>
</protein>
<dbReference type="AlphaFoldDB" id="A0A556API9"/>
<proteinExistence type="predicted"/>
<name>A0A556API9_9BURK</name>
<accession>A0A556API9</accession>
<keyword evidence="1" id="KW-0732">Signal</keyword>
<evidence type="ECO:0000313" key="2">
    <source>
        <dbReference type="EMBL" id="TSH94808.1"/>
    </source>
</evidence>
<feature type="chain" id="PRO_5021965156" evidence="1">
    <location>
        <begin position="23"/>
        <end position="110"/>
    </location>
</feature>
<comment type="caution">
    <text evidence="2">The sequence shown here is derived from an EMBL/GenBank/DDBJ whole genome shotgun (WGS) entry which is preliminary data.</text>
</comment>
<feature type="signal peptide" evidence="1">
    <location>
        <begin position="1"/>
        <end position="22"/>
    </location>
</feature>
<dbReference type="EMBL" id="VLTJ01000023">
    <property type="protein sequence ID" value="TSH94808.1"/>
    <property type="molecule type" value="Genomic_DNA"/>
</dbReference>